<gene>
    <name evidence="2" type="ORF">BGZ97_002934</name>
</gene>
<name>A0A9P6UTH5_9FUNG</name>
<feature type="coiled-coil region" evidence="1">
    <location>
        <begin position="80"/>
        <end position="107"/>
    </location>
</feature>
<dbReference type="SUPFAM" id="SSF52047">
    <property type="entry name" value="RNI-like"/>
    <property type="match status" value="1"/>
</dbReference>
<evidence type="ECO:0000313" key="3">
    <source>
        <dbReference type="Proteomes" id="UP000823405"/>
    </source>
</evidence>
<evidence type="ECO:0008006" key="4">
    <source>
        <dbReference type="Google" id="ProtNLM"/>
    </source>
</evidence>
<proteinExistence type="predicted"/>
<sequence>MSDTALPPPAAAAPTIFEIPTVLDSIHQHMFPRDTCNCRLVCKAWATLFDIYRWKSIYYDPPSNNHGPSPQTVRRNSPRTKQLNICLSQLSNLLEQQEQEYQHSNTTSTKETAVVHQHNEGIFANVRDLCCRGGDDGLGANNPEPANKLFKFLTTTTMQLQSFMLPRLMTNSSQGFDFSLLLSFATHPTLTELSLSGEISDSDPVLTLAILKNCPPSLQRLSMCCFCQGDDHAARIRSAAKYVAKSEKSYQWPRFESLKSLSIGCEYGGVGGCETWVHIPILKNAPYLKVFSLFAFYSRDEFGLETFRELLNTAITYCPNIIRLKVDAGDNPLPVTDLVHLIHSYPKGLEFLIIAMPKTDQNKILSAILDTSRSTLESLYIDFQSSTPLTLTEDNIHHFIQESSRLKELETECRCDNLPEYDPDDLEPCAHHSFQTFIRAQGLEPHRPFNIY</sequence>
<dbReference type="EMBL" id="JAAAIN010000167">
    <property type="protein sequence ID" value="KAG0319003.1"/>
    <property type="molecule type" value="Genomic_DNA"/>
</dbReference>
<comment type="caution">
    <text evidence="2">The sequence shown here is derived from an EMBL/GenBank/DDBJ whole genome shotgun (WGS) entry which is preliminary data.</text>
</comment>
<protein>
    <recommendedName>
        <fullName evidence="4">F-box domain-containing protein</fullName>
    </recommendedName>
</protein>
<keyword evidence="1" id="KW-0175">Coiled coil</keyword>
<dbReference type="OrthoDB" id="2433534at2759"/>
<evidence type="ECO:0000256" key="1">
    <source>
        <dbReference type="SAM" id="Coils"/>
    </source>
</evidence>
<accession>A0A9P6UTH5</accession>
<keyword evidence="3" id="KW-1185">Reference proteome</keyword>
<evidence type="ECO:0000313" key="2">
    <source>
        <dbReference type="EMBL" id="KAG0319003.1"/>
    </source>
</evidence>
<dbReference type="InterPro" id="IPR032675">
    <property type="entry name" value="LRR_dom_sf"/>
</dbReference>
<dbReference type="Proteomes" id="UP000823405">
    <property type="component" value="Unassembled WGS sequence"/>
</dbReference>
<organism evidence="2 3">
    <name type="scientific">Linnemannia gamsii</name>
    <dbReference type="NCBI Taxonomy" id="64522"/>
    <lineage>
        <taxon>Eukaryota</taxon>
        <taxon>Fungi</taxon>
        <taxon>Fungi incertae sedis</taxon>
        <taxon>Mucoromycota</taxon>
        <taxon>Mortierellomycotina</taxon>
        <taxon>Mortierellomycetes</taxon>
        <taxon>Mortierellales</taxon>
        <taxon>Mortierellaceae</taxon>
        <taxon>Linnemannia</taxon>
    </lineage>
</organism>
<dbReference type="AlphaFoldDB" id="A0A9P6UTH5"/>
<dbReference type="Gene3D" id="3.80.10.10">
    <property type="entry name" value="Ribonuclease Inhibitor"/>
    <property type="match status" value="1"/>
</dbReference>
<reference evidence="2" key="1">
    <citation type="journal article" date="2020" name="Fungal Divers.">
        <title>Resolving the Mortierellaceae phylogeny through synthesis of multi-gene phylogenetics and phylogenomics.</title>
        <authorList>
            <person name="Vandepol N."/>
            <person name="Liber J."/>
            <person name="Desiro A."/>
            <person name="Na H."/>
            <person name="Kennedy M."/>
            <person name="Barry K."/>
            <person name="Grigoriev I.V."/>
            <person name="Miller A.N."/>
            <person name="O'Donnell K."/>
            <person name="Stajich J.E."/>
            <person name="Bonito G."/>
        </authorList>
    </citation>
    <scope>NUCLEOTIDE SEQUENCE</scope>
    <source>
        <strain evidence="2">NVP60</strain>
    </source>
</reference>